<evidence type="ECO:0000259" key="13">
    <source>
        <dbReference type="Pfam" id="PF00266"/>
    </source>
</evidence>
<evidence type="ECO:0000256" key="5">
    <source>
        <dbReference type="ARBA" id="ARBA00022576"/>
    </source>
</evidence>
<evidence type="ECO:0000256" key="2">
    <source>
        <dbReference type="ARBA" id="ARBA00005099"/>
    </source>
</evidence>
<evidence type="ECO:0000313" key="15">
    <source>
        <dbReference type="Proteomes" id="UP001431209"/>
    </source>
</evidence>
<accession>A0AAW2YXL7</accession>
<evidence type="ECO:0000256" key="8">
    <source>
        <dbReference type="ARBA" id="ARBA00022898"/>
    </source>
</evidence>
<dbReference type="FunFam" id="3.40.640.10:FF:000010">
    <property type="entry name" value="Phosphoserine aminotransferase"/>
    <property type="match status" value="1"/>
</dbReference>
<keyword evidence="5 14" id="KW-0032">Aminotransferase</keyword>
<dbReference type="GO" id="GO:0030170">
    <property type="term" value="F:pyridoxal phosphate binding"/>
    <property type="evidence" value="ECO:0007669"/>
    <property type="project" value="TreeGrafter"/>
</dbReference>
<dbReference type="InterPro" id="IPR015424">
    <property type="entry name" value="PyrdxlP-dep_Trfase"/>
</dbReference>
<dbReference type="HAMAP" id="MF_00160">
    <property type="entry name" value="SerC_aminotrans_5"/>
    <property type="match status" value="1"/>
</dbReference>
<name>A0AAW2YXL7_9EUKA</name>
<dbReference type="EMBL" id="JAOPGA020000768">
    <property type="protein sequence ID" value="KAL0481515.1"/>
    <property type="molecule type" value="Genomic_DNA"/>
</dbReference>
<dbReference type="PANTHER" id="PTHR43247">
    <property type="entry name" value="PHOSPHOSERINE AMINOTRANSFERASE"/>
    <property type="match status" value="1"/>
</dbReference>
<evidence type="ECO:0000256" key="6">
    <source>
        <dbReference type="ARBA" id="ARBA00022605"/>
    </source>
</evidence>
<evidence type="ECO:0000256" key="9">
    <source>
        <dbReference type="ARBA" id="ARBA00023299"/>
    </source>
</evidence>
<dbReference type="Pfam" id="PF00266">
    <property type="entry name" value="Aminotran_5"/>
    <property type="match status" value="1"/>
</dbReference>
<comment type="catalytic activity">
    <reaction evidence="11">
        <text>O-phospho-L-serine + 2-oxoglutarate = 3-phosphooxypyruvate + L-glutamate</text>
        <dbReference type="Rhea" id="RHEA:14329"/>
        <dbReference type="ChEBI" id="CHEBI:16810"/>
        <dbReference type="ChEBI" id="CHEBI:18110"/>
        <dbReference type="ChEBI" id="CHEBI:29985"/>
        <dbReference type="ChEBI" id="CHEBI:57524"/>
        <dbReference type="EC" id="2.6.1.52"/>
    </reaction>
</comment>
<comment type="pathway">
    <text evidence="2">Amino-acid biosynthesis; L-serine biosynthesis; L-serine from 3-phospho-D-glycerate: step 2/3.</text>
</comment>
<dbReference type="FunFam" id="3.90.1150.10:FF:000006">
    <property type="entry name" value="Phosphoserine aminotransferase"/>
    <property type="match status" value="1"/>
</dbReference>
<protein>
    <recommendedName>
        <fullName evidence="4">phosphoserine transaminase</fullName>
        <ecNumber evidence="4">2.6.1.52</ecNumber>
    </recommendedName>
</protein>
<dbReference type="InterPro" id="IPR020578">
    <property type="entry name" value="Aminotrans_V_PyrdxlP_BS"/>
</dbReference>
<dbReference type="InterPro" id="IPR022278">
    <property type="entry name" value="Pser_aminoTfrase"/>
</dbReference>
<evidence type="ECO:0000256" key="4">
    <source>
        <dbReference type="ARBA" id="ARBA00013030"/>
    </source>
</evidence>
<keyword evidence="9" id="KW-0718">Serine biosynthesis</keyword>
<evidence type="ECO:0000256" key="3">
    <source>
        <dbReference type="ARBA" id="ARBA00006904"/>
    </source>
</evidence>
<dbReference type="GO" id="GO:0006564">
    <property type="term" value="P:L-serine biosynthetic process"/>
    <property type="evidence" value="ECO:0007669"/>
    <property type="project" value="UniProtKB-KW"/>
</dbReference>
<dbReference type="Proteomes" id="UP001431209">
    <property type="component" value="Unassembled WGS sequence"/>
</dbReference>
<dbReference type="InterPro" id="IPR036412">
    <property type="entry name" value="HAD-like_sf"/>
</dbReference>
<comment type="similarity">
    <text evidence="3">Belongs to the class-V pyridoxal-phosphate-dependent aminotransferase family. SerC subfamily.</text>
</comment>
<keyword evidence="7" id="KW-0808">Transferase</keyword>
<dbReference type="EC" id="2.6.1.52" evidence="4"/>
<dbReference type="Pfam" id="PF12710">
    <property type="entry name" value="HAD"/>
    <property type="match status" value="1"/>
</dbReference>
<comment type="caution">
    <text evidence="14">The sequence shown here is derived from an EMBL/GenBank/DDBJ whole genome shotgun (WGS) entry which is preliminary data.</text>
</comment>
<comment type="cofactor">
    <cofactor evidence="1 12">
        <name>pyridoxal 5'-phosphate</name>
        <dbReference type="ChEBI" id="CHEBI:597326"/>
    </cofactor>
</comment>
<sequence length="613" mass="68804">MVQILVFDFDSTLIKDESLVSLLTYTLQKTEQISGEEVEKLAQEIQKITLQGISGEISMIESYRKRLSIARPTKDSVNQYLNDANDLPTPGMANVIQTIRNKFPSVHIHVISQGPSAVVTPICQAAFNIPSHHVHAVELTLGEQGEQVDYITDDEPMLKRGKSSTLDGILSSYKDEQSNPDQIVVVGDGVSDMKMKTEGPATVAIGFGVHLQFELTKKLSDYYVTNIEQLTPILCDIFSNRREHLDVHVRENQVFNFFAGPATMPTSLLQQVSDEMLSYQHSLGYSVVEMSHRSKDFEAIMEHSMSTLRELLEIPNTYEILYMQGGATLQFSAVPLNLCRFDKNETCDYFTTGLWSKKAGEEAKRCFSANEDGPQQVKVHHLNQQSLTQNDSATKVHIDPNTQFVYYCDNETVNGIELKQPPIDMIHPSTKRIPFVCDMSSNLLTRRINITDFDLIYACAQKNFGIAGLTVVIVKKTLLGKAPKWIPSLLDYKVIADGHSLQNTPTTFSIYVADLMFDWIKNQGGVDAMDELCKAKSNKLYDFIDNSNYYSNNIPKHIRSRLNVVFRIKQGDEKLETLFVKLAKERGLIGLDGHRSVGGLRASMYNALSMTAS</sequence>
<proteinExistence type="inferred from homology"/>
<dbReference type="PROSITE" id="PS00595">
    <property type="entry name" value="AA_TRANSFER_CLASS_5"/>
    <property type="match status" value="1"/>
</dbReference>
<evidence type="ECO:0000256" key="11">
    <source>
        <dbReference type="ARBA" id="ARBA00049007"/>
    </source>
</evidence>
<evidence type="ECO:0000256" key="10">
    <source>
        <dbReference type="ARBA" id="ARBA00047630"/>
    </source>
</evidence>
<dbReference type="PANTHER" id="PTHR43247:SF1">
    <property type="entry name" value="PHOSPHOSERINE AMINOTRANSFERASE"/>
    <property type="match status" value="1"/>
</dbReference>
<dbReference type="InterPro" id="IPR015422">
    <property type="entry name" value="PyrdxlP-dep_Trfase_small"/>
</dbReference>
<dbReference type="AlphaFoldDB" id="A0AAW2YXL7"/>
<evidence type="ECO:0000313" key="14">
    <source>
        <dbReference type="EMBL" id="KAL0481515.1"/>
    </source>
</evidence>
<dbReference type="InterPro" id="IPR023214">
    <property type="entry name" value="HAD_sf"/>
</dbReference>
<evidence type="ECO:0000256" key="7">
    <source>
        <dbReference type="ARBA" id="ARBA00022679"/>
    </source>
</evidence>
<keyword evidence="15" id="KW-1185">Reference proteome</keyword>
<organism evidence="14 15">
    <name type="scientific">Acrasis kona</name>
    <dbReference type="NCBI Taxonomy" id="1008807"/>
    <lineage>
        <taxon>Eukaryota</taxon>
        <taxon>Discoba</taxon>
        <taxon>Heterolobosea</taxon>
        <taxon>Tetramitia</taxon>
        <taxon>Eutetramitia</taxon>
        <taxon>Acrasidae</taxon>
        <taxon>Acrasis</taxon>
    </lineage>
</organism>
<dbReference type="InterPro" id="IPR000192">
    <property type="entry name" value="Aminotrans_V_dom"/>
</dbReference>
<keyword evidence="8" id="KW-0663">Pyridoxal phosphate</keyword>
<evidence type="ECO:0000256" key="12">
    <source>
        <dbReference type="RuleBase" id="RU004504"/>
    </source>
</evidence>
<dbReference type="NCBIfam" id="NF003764">
    <property type="entry name" value="PRK05355.1"/>
    <property type="match status" value="1"/>
</dbReference>
<dbReference type="GO" id="GO:0004648">
    <property type="term" value="F:O-phospho-L-serine:2-oxoglutarate aminotransferase activity"/>
    <property type="evidence" value="ECO:0007669"/>
    <property type="project" value="UniProtKB-EC"/>
</dbReference>
<keyword evidence="6" id="KW-0028">Amino-acid biosynthesis</keyword>
<dbReference type="Gene3D" id="3.40.640.10">
    <property type="entry name" value="Type I PLP-dependent aspartate aminotransferase-like (Major domain)"/>
    <property type="match status" value="1"/>
</dbReference>
<reference evidence="14 15" key="1">
    <citation type="submission" date="2024-03" db="EMBL/GenBank/DDBJ databases">
        <title>The Acrasis kona genome and developmental transcriptomes reveal deep origins of eukaryotic multicellular pathways.</title>
        <authorList>
            <person name="Sheikh S."/>
            <person name="Fu C.-J."/>
            <person name="Brown M.W."/>
            <person name="Baldauf S.L."/>
        </authorList>
    </citation>
    <scope>NUCLEOTIDE SEQUENCE [LARGE SCALE GENOMIC DNA]</scope>
    <source>
        <strain evidence="14 15">ATCC MYA-3509</strain>
    </source>
</reference>
<dbReference type="GO" id="GO:0005737">
    <property type="term" value="C:cytoplasm"/>
    <property type="evidence" value="ECO:0007669"/>
    <property type="project" value="TreeGrafter"/>
</dbReference>
<feature type="domain" description="Aminotransferase class V" evidence="13">
    <location>
        <begin position="255"/>
        <end position="607"/>
    </location>
</feature>
<dbReference type="Gene3D" id="3.90.1150.10">
    <property type="entry name" value="Aspartate Aminotransferase, domain 1"/>
    <property type="match status" value="1"/>
</dbReference>
<dbReference type="Gene3D" id="3.40.50.1000">
    <property type="entry name" value="HAD superfamily/HAD-like"/>
    <property type="match status" value="1"/>
</dbReference>
<dbReference type="SUPFAM" id="SSF56784">
    <property type="entry name" value="HAD-like"/>
    <property type="match status" value="1"/>
</dbReference>
<comment type="catalytic activity">
    <reaction evidence="10">
        <text>4-(phosphooxy)-L-threonine + 2-oxoglutarate = (R)-3-hydroxy-2-oxo-4-phosphooxybutanoate + L-glutamate</text>
        <dbReference type="Rhea" id="RHEA:16573"/>
        <dbReference type="ChEBI" id="CHEBI:16810"/>
        <dbReference type="ChEBI" id="CHEBI:29985"/>
        <dbReference type="ChEBI" id="CHEBI:58452"/>
        <dbReference type="ChEBI" id="CHEBI:58538"/>
        <dbReference type="EC" id="2.6.1.52"/>
    </reaction>
</comment>
<gene>
    <name evidence="14" type="ORF">AKO1_011216</name>
</gene>
<dbReference type="InterPro" id="IPR015421">
    <property type="entry name" value="PyrdxlP-dep_Trfase_major"/>
</dbReference>
<evidence type="ECO:0000256" key="1">
    <source>
        <dbReference type="ARBA" id="ARBA00001933"/>
    </source>
</evidence>
<dbReference type="SUPFAM" id="SSF53383">
    <property type="entry name" value="PLP-dependent transferases"/>
    <property type="match status" value="1"/>
</dbReference>
<dbReference type="Gene3D" id="1.10.150.210">
    <property type="entry name" value="Phosphoserine phosphatase, domain 2"/>
    <property type="match status" value="1"/>
</dbReference>